<evidence type="ECO:0000313" key="2">
    <source>
        <dbReference type="Proteomes" id="UP000266720"/>
    </source>
</evidence>
<dbReference type="InterPro" id="IPR032586">
    <property type="entry name" value="UxaE"/>
</dbReference>
<name>A0A3G1A527_9CREN</name>
<sequence>MYLGKIPRPGIGIRIPEIVLPEVVEASRRLAMFSTVMLSFNRETAPRDYIESRDPRFFYFGHTGTSISSYVSMARDYSGRLGAPLEVEADHVSIMGSVERALKKIAGVKVEEPIADDEAEESIRYIREELREAKEAGGVDFATIDTCDLIDFSVDKEPLGNVEARYEELFGADERRKLEERYVGTHCFLGDDRHVCLNFTRQDVLRLALKFWRSLEYASRVYNLIVTENGHAPGIEVAFDETPFESNPLEVYFYLSELLSRGVRVDFIAPNIGFKKREDYSGRLDELYEAVSTLHSIVSSMNVYLSIHSGSGSNPYTDKGFGVWATLARATRGRVKYKMSGVFIQLLLEVMADFPAGSKTRRLYEEIYDTVVDHLARTVESRGALYSSELEAMLEKYRSSRDSYNPRHDLFRHYFYVFQAVRDDKGARWLREEIVEHYFACEELRRRYSAEMQRLLERLAYTFNYAGSAFRYRAISLGGK</sequence>
<dbReference type="AlphaFoldDB" id="A0A3G1A527"/>
<accession>A0A3G1A527</accession>
<dbReference type="KEGG" id="tcb:TCARB_0828"/>
<reference evidence="2" key="1">
    <citation type="book" date="2010" name="EXTREMOPHILES" publisher="0:0-0">
        <title>Complete genome sequences of ten hyperthermophilic archaea reveal their metabolic capabilities and possible ecological roles.</title>
        <editorList>
            <person name="?"/>
        </editorList>
        <authorList>
            <person name="Ravin N.V."/>
            <person name="Mardanov A.V."/>
            <person name="Bonch-Osmolovskaya E.A."/>
            <person name="Skryabin K.G."/>
        </authorList>
    </citation>
    <scope>NUCLEOTIDE SEQUENCE [LARGE SCALE GENOMIC DNA]</scope>
    <source>
        <strain evidence="2">1505</strain>
    </source>
</reference>
<gene>
    <name evidence="1" type="ORF">TCARB_0828</name>
</gene>
<dbReference type="GO" id="GO:0016853">
    <property type="term" value="F:isomerase activity"/>
    <property type="evidence" value="ECO:0007669"/>
    <property type="project" value="InterPro"/>
</dbReference>
<evidence type="ECO:0000313" key="1">
    <source>
        <dbReference type="EMBL" id="AJB41880.1"/>
    </source>
</evidence>
<dbReference type="Proteomes" id="UP000266720">
    <property type="component" value="Chromosome"/>
</dbReference>
<proteinExistence type="predicted"/>
<organism evidence="1 2">
    <name type="scientific">Thermofilum adornatum 1505</name>
    <dbReference type="NCBI Taxonomy" id="697581"/>
    <lineage>
        <taxon>Archaea</taxon>
        <taxon>Thermoproteota</taxon>
        <taxon>Thermoprotei</taxon>
        <taxon>Thermofilales</taxon>
        <taxon>Thermofilaceae</taxon>
        <taxon>Thermofilum</taxon>
    </lineage>
</organism>
<dbReference type="STRING" id="697581.TCARB_0828"/>
<protein>
    <submittedName>
        <fullName evidence="1">Putative D-tagaturonate epimerase</fullName>
    </submittedName>
</protein>
<dbReference type="Pfam" id="PF16257">
    <property type="entry name" value="UxaE"/>
    <property type="match status" value="1"/>
</dbReference>
<dbReference type="EMBL" id="CP007493">
    <property type="protein sequence ID" value="AJB41880.1"/>
    <property type="molecule type" value="Genomic_DNA"/>
</dbReference>